<evidence type="ECO:0000313" key="5">
    <source>
        <dbReference type="Proteomes" id="UP000656042"/>
    </source>
</evidence>
<dbReference type="Pfam" id="PF13411">
    <property type="entry name" value="MerR_1"/>
    <property type="match status" value="1"/>
</dbReference>
<dbReference type="GO" id="GO:0003677">
    <property type="term" value="F:DNA binding"/>
    <property type="evidence" value="ECO:0007669"/>
    <property type="project" value="UniProtKB-KW"/>
</dbReference>
<dbReference type="SUPFAM" id="SSF46955">
    <property type="entry name" value="Putative DNA-binding domain"/>
    <property type="match status" value="1"/>
</dbReference>
<feature type="domain" description="HTH merR-type" evidence="3">
    <location>
        <begin position="20"/>
        <end position="89"/>
    </location>
</feature>
<proteinExistence type="predicted"/>
<evidence type="ECO:0000256" key="1">
    <source>
        <dbReference type="ARBA" id="ARBA00023125"/>
    </source>
</evidence>
<dbReference type="PROSITE" id="PS00552">
    <property type="entry name" value="HTH_MERR_1"/>
    <property type="match status" value="1"/>
</dbReference>
<gene>
    <name evidence="4" type="ORF">GCM10012284_47550</name>
</gene>
<dbReference type="SMART" id="SM00422">
    <property type="entry name" value="HTH_MERR"/>
    <property type="match status" value="1"/>
</dbReference>
<reference evidence="4" key="1">
    <citation type="journal article" date="2014" name="Int. J. Syst. Evol. Microbiol.">
        <title>Complete genome sequence of Corynebacterium casei LMG S-19264T (=DSM 44701T), isolated from a smear-ripened cheese.</title>
        <authorList>
            <consortium name="US DOE Joint Genome Institute (JGI-PGF)"/>
            <person name="Walter F."/>
            <person name="Albersmeier A."/>
            <person name="Kalinowski J."/>
            <person name="Ruckert C."/>
        </authorList>
    </citation>
    <scope>NUCLEOTIDE SEQUENCE</scope>
    <source>
        <strain evidence="4">CGMCC 4.7299</strain>
    </source>
</reference>
<dbReference type="PANTHER" id="PTHR30204:SF93">
    <property type="entry name" value="HTH MERR-TYPE DOMAIN-CONTAINING PROTEIN"/>
    <property type="match status" value="1"/>
</dbReference>
<comment type="caution">
    <text evidence="4">The sequence shown here is derived from an EMBL/GenBank/DDBJ whole genome shotgun (WGS) entry which is preliminary data.</text>
</comment>
<dbReference type="InterPro" id="IPR000551">
    <property type="entry name" value="MerR-type_HTH_dom"/>
</dbReference>
<dbReference type="InterPro" id="IPR047057">
    <property type="entry name" value="MerR_fam"/>
</dbReference>
<name>A0A8J3C4K7_9ACTN</name>
<dbReference type="PRINTS" id="PR00040">
    <property type="entry name" value="HTHMERR"/>
</dbReference>
<dbReference type="AlphaFoldDB" id="A0A8J3C4K7"/>
<dbReference type="PROSITE" id="PS50937">
    <property type="entry name" value="HTH_MERR_2"/>
    <property type="match status" value="1"/>
</dbReference>
<feature type="region of interest" description="Disordered" evidence="2">
    <location>
        <begin position="136"/>
        <end position="159"/>
    </location>
</feature>
<evidence type="ECO:0000259" key="3">
    <source>
        <dbReference type="PROSITE" id="PS50937"/>
    </source>
</evidence>
<evidence type="ECO:0000313" key="4">
    <source>
        <dbReference type="EMBL" id="GGL07654.1"/>
    </source>
</evidence>
<dbReference type="PANTHER" id="PTHR30204">
    <property type="entry name" value="REDOX-CYCLING DRUG-SENSING TRANSCRIPTIONAL ACTIVATOR SOXR"/>
    <property type="match status" value="1"/>
</dbReference>
<dbReference type="GO" id="GO:0003700">
    <property type="term" value="F:DNA-binding transcription factor activity"/>
    <property type="evidence" value="ECO:0007669"/>
    <property type="project" value="InterPro"/>
</dbReference>
<dbReference type="InterPro" id="IPR009061">
    <property type="entry name" value="DNA-bd_dom_put_sf"/>
</dbReference>
<reference evidence="4" key="2">
    <citation type="submission" date="2020-09" db="EMBL/GenBank/DDBJ databases">
        <authorList>
            <person name="Sun Q."/>
            <person name="Zhou Y."/>
        </authorList>
    </citation>
    <scope>NUCLEOTIDE SEQUENCE</scope>
    <source>
        <strain evidence="4">CGMCC 4.7299</strain>
    </source>
</reference>
<dbReference type="Proteomes" id="UP000656042">
    <property type="component" value="Unassembled WGS sequence"/>
</dbReference>
<keyword evidence="5" id="KW-1185">Reference proteome</keyword>
<organism evidence="4 5">
    <name type="scientific">Mangrovihabitans endophyticus</name>
    <dbReference type="NCBI Taxonomy" id="1751298"/>
    <lineage>
        <taxon>Bacteria</taxon>
        <taxon>Bacillati</taxon>
        <taxon>Actinomycetota</taxon>
        <taxon>Actinomycetes</taxon>
        <taxon>Micromonosporales</taxon>
        <taxon>Micromonosporaceae</taxon>
        <taxon>Mangrovihabitans</taxon>
    </lineage>
</organism>
<protein>
    <submittedName>
        <fullName evidence="4">MerR family transcriptional regulator</fullName>
    </submittedName>
</protein>
<keyword evidence="1" id="KW-0238">DNA-binding</keyword>
<sequence>MAGVARTLPAGAAGHYGVRMMQIGEAAGRAGLSIRTLRHYEEAGLITPSARSDGGFRLYTEADLGRLRLVRRMKPIGFTLDQMREVLHLLDALESGAATSAVRDRLAEFHAAALQRVRTLRDELATAEEFVSRLEHQMSARMTRPRSPAGAATGRPRRS</sequence>
<accession>A0A8J3C4K7</accession>
<dbReference type="Gene3D" id="1.10.1660.10">
    <property type="match status" value="1"/>
</dbReference>
<dbReference type="EMBL" id="BMMX01000028">
    <property type="protein sequence ID" value="GGL07654.1"/>
    <property type="molecule type" value="Genomic_DNA"/>
</dbReference>
<evidence type="ECO:0000256" key="2">
    <source>
        <dbReference type="SAM" id="MobiDB-lite"/>
    </source>
</evidence>